<evidence type="ECO:0000313" key="2">
    <source>
        <dbReference type="EMBL" id="OZS76700.1"/>
    </source>
</evidence>
<dbReference type="Pfam" id="PF13474">
    <property type="entry name" value="SnoaL_3"/>
    <property type="match status" value="1"/>
</dbReference>
<dbReference type="EMBL" id="NOKQ01000373">
    <property type="protein sequence ID" value="OZS76700.1"/>
    <property type="molecule type" value="Genomic_DNA"/>
</dbReference>
<feature type="domain" description="SnoaL-like" evidence="1">
    <location>
        <begin position="8"/>
        <end position="134"/>
    </location>
</feature>
<evidence type="ECO:0000259" key="1">
    <source>
        <dbReference type="Pfam" id="PF13474"/>
    </source>
</evidence>
<dbReference type="SUPFAM" id="SSF54427">
    <property type="entry name" value="NTF2-like"/>
    <property type="match status" value="1"/>
</dbReference>
<dbReference type="InterPro" id="IPR032710">
    <property type="entry name" value="NTF2-like_dom_sf"/>
</dbReference>
<dbReference type="Proteomes" id="UP000217065">
    <property type="component" value="Unassembled WGS sequence"/>
</dbReference>
<evidence type="ECO:0000313" key="3">
    <source>
        <dbReference type="Proteomes" id="UP000217065"/>
    </source>
</evidence>
<name>A0A264VZF4_9BACL</name>
<reference evidence="2 3" key="1">
    <citation type="submission" date="2017-07" db="EMBL/GenBank/DDBJ databases">
        <title>Tetzosporium hominis gen.nov. sp.nov.</title>
        <authorList>
            <person name="Tetz G."/>
            <person name="Tetz V."/>
        </authorList>
    </citation>
    <scope>NUCLEOTIDE SEQUENCE [LARGE SCALE GENOMIC DNA]</scope>
    <source>
        <strain evidence="2 3">VT-49</strain>
    </source>
</reference>
<accession>A0A264VZF4</accession>
<keyword evidence="3" id="KW-1185">Reference proteome</keyword>
<dbReference type="OrthoDB" id="9812295at2"/>
<protein>
    <recommendedName>
        <fullName evidence="1">SnoaL-like domain-containing protein</fullName>
    </recommendedName>
</protein>
<proteinExistence type="predicted"/>
<gene>
    <name evidence="2" type="ORF">CF394_15325</name>
</gene>
<dbReference type="RefSeq" id="WP_094944819.1">
    <property type="nucleotide sequence ID" value="NZ_NOKQ01000373.1"/>
</dbReference>
<sequence>MTNSFHEVSEVLENYATAVYELDVEKFLAAYGDDIHLYDCWGRWELQGLPAWRESVAEWFSGIREDNNVVEVTFDDVVITEDASVAFVHCAVNFTGYEAGGSEPLRQMTNRFTFGLKKLEGSWQITHEHSSLPIDLETGKALFDSKA</sequence>
<dbReference type="AlphaFoldDB" id="A0A264VZF4"/>
<organism evidence="2 3">
    <name type="scientific">Tetzosporium hominis</name>
    <dbReference type="NCBI Taxonomy" id="2020506"/>
    <lineage>
        <taxon>Bacteria</taxon>
        <taxon>Bacillati</taxon>
        <taxon>Bacillota</taxon>
        <taxon>Bacilli</taxon>
        <taxon>Bacillales</taxon>
        <taxon>Caryophanaceae</taxon>
        <taxon>Tetzosporium</taxon>
    </lineage>
</organism>
<dbReference type="InterPro" id="IPR037401">
    <property type="entry name" value="SnoaL-like"/>
</dbReference>
<dbReference type="Gene3D" id="3.10.450.50">
    <property type="match status" value="1"/>
</dbReference>
<comment type="caution">
    <text evidence="2">The sequence shown here is derived from an EMBL/GenBank/DDBJ whole genome shotgun (WGS) entry which is preliminary data.</text>
</comment>